<feature type="domain" description="Ternary complex factor MIP1 leucine-zipper" evidence="4">
    <location>
        <begin position="82"/>
        <end position="159"/>
    </location>
</feature>
<dbReference type="Pfam" id="PF14389">
    <property type="entry name" value="Lzipper-MIP1"/>
    <property type="match status" value="1"/>
</dbReference>
<feature type="compositionally biased region" description="Low complexity" evidence="2">
    <location>
        <begin position="45"/>
        <end position="60"/>
    </location>
</feature>
<organism evidence="5 6">
    <name type="scientific">Vitis rotundifolia</name>
    <name type="common">Muscadine grape</name>
    <dbReference type="NCBI Taxonomy" id="103349"/>
    <lineage>
        <taxon>Eukaryota</taxon>
        <taxon>Viridiplantae</taxon>
        <taxon>Streptophyta</taxon>
        <taxon>Embryophyta</taxon>
        <taxon>Tracheophyta</taxon>
        <taxon>Spermatophyta</taxon>
        <taxon>Magnoliopsida</taxon>
        <taxon>eudicotyledons</taxon>
        <taxon>Gunneridae</taxon>
        <taxon>Pentapetalae</taxon>
        <taxon>rosids</taxon>
        <taxon>Vitales</taxon>
        <taxon>Vitaceae</taxon>
        <taxon>Viteae</taxon>
        <taxon>Vitis</taxon>
    </lineage>
</organism>
<sequence length="590" mass="66270">MLCLKAQVVEDDPRASRSQAGVFLPINLPSSIHRYLRKNGRGGSHHSFSSSGDGSGTSSGLEDRKPWERESSQESRGRTCLYKFQLEQDVKELQKQLQEEIDLNLALASAAEHSSSPFSDSFQFPAKAQELLDSIAVLEITVSKLEQKLVALNYQLTQERNERRLSEYHLRHFPHSVSSGLHCCPAHSTKTIIEPHGGDEEDGVMDDLPLWLDVNEDPSNDYFVENLWHHPNQLSEEMVQCMRDIFLFLADSSKLSSSESVASPRGHLSYSSLASFSDSSILASLVRSPSVDLHNVSEIFARDGMFDPYSIPGKVDWTRSIGTYSMAAEVSWMSVGKKQLEYAAGAFKRFRLLVEQLARVNPSCMSCIERMAFWINLYNALIMHAYLAYGVPTSDIKLFSLMQKAAYTVGGHSFNAVDIEYIVLKMKPPAHRPQIALLLALHKFKVSEEQKKYSIDHPEPLITFALSCGMHSSPAVRIFKPGNVNETLKKSLRDYVQASVGISNKGKLLVPKFLYCFAKGIVEDSLLPEWICQFLSPEQAAVVRDCSSNPKRRLLSARSFSILSFDSRFRYLFLLEDRTLSKKHGVNGND</sequence>
<name>A0AA38ZFA0_VITRO</name>
<feature type="compositionally biased region" description="Basic and acidic residues" evidence="2">
    <location>
        <begin position="61"/>
        <end position="73"/>
    </location>
</feature>
<evidence type="ECO:0000313" key="5">
    <source>
        <dbReference type="EMBL" id="KAJ9687812.1"/>
    </source>
</evidence>
<dbReference type="EMBL" id="JARBHA010000011">
    <property type="protein sequence ID" value="KAJ9687812.1"/>
    <property type="molecule type" value="Genomic_DNA"/>
</dbReference>
<dbReference type="Pfam" id="PF04784">
    <property type="entry name" value="DUF547"/>
    <property type="match status" value="1"/>
</dbReference>
<reference evidence="5 6" key="1">
    <citation type="journal article" date="2023" name="BMC Biotechnol.">
        <title>Vitis rotundifolia cv Carlos genome sequencing.</title>
        <authorList>
            <person name="Huff M."/>
            <person name="Hulse-Kemp A."/>
            <person name="Scheffler B."/>
            <person name="Youngblood R."/>
            <person name="Simpson S."/>
            <person name="Babiker E."/>
            <person name="Staton M."/>
        </authorList>
    </citation>
    <scope>NUCLEOTIDE SEQUENCE [LARGE SCALE GENOMIC DNA]</scope>
    <source>
        <tissue evidence="5">Leaf</tissue>
    </source>
</reference>
<evidence type="ECO:0000313" key="6">
    <source>
        <dbReference type="Proteomes" id="UP001168098"/>
    </source>
</evidence>
<dbReference type="PANTHER" id="PTHR23054:SF61">
    <property type="entry name" value="OS02G0153000 PROTEIN"/>
    <property type="match status" value="1"/>
</dbReference>
<evidence type="ECO:0000256" key="1">
    <source>
        <dbReference type="SAM" id="Coils"/>
    </source>
</evidence>
<proteinExistence type="predicted"/>
<feature type="coiled-coil region" evidence="1">
    <location>
        <begin position="128"/>
        <end position="162"/>
    </location>
</feature>
<feature type="domain" description="DUF547" evidence="3">
    <location>
        <begin position="363"/>
        <end position="496"/>
    </location>
</feature>
<protein>
    <submittedName>
        <fullName evidence="5">Uncharacterized protein</fullName>
    </submittedName>
</protein>
<dbReference type="PANTHER" id="PTHR23054">
    <property type="entry name" value="TERNARY COMPLEX FACTOR MIP1, LEUCINE-ZIPPER-RELATED"/>
    <property type="match status" value="1"/>
</dbReference>
<keyword evidence="1" id="KW-0175">Coiled coil</keyword>
<evidence type="ECO:0000259" key="4">
    <source>
        <dbReference type="Pfam" id="PF14389"/>
    </source>
</evidence>
<accession>A0AA38ZFA0</accession>
<keyword evidence="6" id="KW-1185">Reference proteome</keyword>
<dbReference type="InterPro" id="IPR006869">
    <property type="entry name" value="DUF547"/>
</dbReference>
<evidence type="ECO:0000256" key="2">
    <source>
        <dbReference type="SAM" id="MobiDB-lite"/>
    </source>
</evidence>
<dbReference type="AlphaFoldDB" id="A0AA38ZFA0"/>
<comment type="caution">
    <text evidence="5">The sequence shown here is derived from an EMBL/GenBank/DDBJ whole genome shotgun (WGS) entry which is preliminary data.</text>
</comment>
<dbReference type="InterPro" id="IPR025757">
    <property type="entry name" value="MIP1_Leuzipper"/>
</dbReference>
<gene>
    <name evidence="5" type="ORF">PVL29_013854</name>
</gene>
<dbReference type="Proteomes" id="UP001168098">
    <property type="component" value="Unassembled WGS sequence"/>
</dbReference>
<feature type="region of interest" description="Disordered" evidence="2">
    <location>
        <begin position="39"/>
        <end position="73"/>
    </location>
</feature>
<evidence type="ECO:0000259" key="3">
    <source>
        <dbReference type="Pfam" id="PF04784"/>
    </source>
</evidence>